<proteinExistence type="predicted"/>
<feature type="compositionally biased region" description="Basic and acidic residues" evidence="1">
    <location>
        <begin position="582"/>
        <end position="591"/>
    </location>
</feature>
<dbReference type="VEuPathDB" id="FungiDB:A1Q1_02938"/>
<feature type="compositionally biased region" description="Polar residues" evidence="1">
    <location>
        <begin position="97"/>
        <end position="109"/>
    </location>
</feature>
<evidence type="ECO:0008006" key="4">
    <source>
        <dbReference type="Google" id="ProtNLM"/>
    </source>
</evidence>
<dbReference type="GeneID" id="25986451"/>
<feature type="region of interest" description="Disordered" evidence="1">
    <location>
        <begin position="441"/>
        <end position="610"/>
    </location>
</feature>
<dbReference type="OrthoDB" id="6105938at2759"/>
<comment type="caution">
    <text evidence="2">The sequence shown here is derived from an EMBL/GenBank/DDBJ whole genome shotgun (WGS) entry which is preliminary data.</text>
</comment>
<evidence type="ECO:0000256" key="1">
    <source>
        <dbReference type="SAM" id="MobiDB-lite"/>
    </source>
</evidence>
<accession>J6EYV8</accession>
<feature type="region of interest" description="Disordered" evidence="1">
    <location>
        <begin position="371"/>
        <end position="426"/>
    </location>
</feature>
<dbReference type="Proteomes" id="UP000002748">
    <property type="component" value="Unassembled WGS sequence"/>
</dbReference>
<reference evidence="2 3" key="1">
    <citation type="journal article" date="2012" name="Eukaryot. Cell">
        <title>Draft genome sequence of CBS 2479, the standard type strain of Trichosporon asahii.</title>
        <authorList>
            <person name="Yang R.Y."/>
            <person name="Li H.T."/>
            <person name="Zhu H."/>
            <person name="Zhou G.P."/>
            <person name="Wang M."/>
            <person name="Wang L."/>
        </authorList>
    </citation>
    <scope>NUCLEOTIDE SEQUENCE [LARGE SCALE GENOMIC DNA]</scope>
    <source>
        <strain evidence="3">ATCC 90039 / CBS 2479 / JCM 2466 / KCTC 7840 / NCYC 2677 / UAMH 7654</strain>
    </source>
</reference>
<organism evidence="2 3">
    <name type="scientific">Trichosporon asahii var. asahii (strain ATCC 90039 / CBS 2479 / JCM 2466 / KCTC 7840 / NBRC 103889/ NCYC 2677 / UAMH 7654)</name>
    <name type="common">Yeast</name>
    <dbReference type="NCBI Taxonomy" id="1186058"/>
    <lineage>
        <taxon>Eukaryota</taxon>
        <taxon>Fungi</taxon>
        <taxon>Dikarya</taxon>
        <taxon>Basidiomycota</taxon>
        <taxon>Agaricomycotina</taxon>
        <taxon>Tremellomycetes</taxon>
        <taxon>Trichosporonales</taxon>
        <taxon>Trichosporonaceae</taxon>
        <taxon>Trichosporon</taxon>
    </lineage>
</organism>
<feature type="compositionally biased region" description="Low complexity" evidence="1">
    <location>
        <begin position="78"/>
        <end position="92"/>
    </location>
</feature>
<dbReference type="InterPro" id="IPR013083">
    <property type="entry name" value="Znf_RING/FYVE/PHD"/>
</dbReference>
<evidence type="ECO:0000313" key="3">
    <source>
        <dbReference type="Proteomes" id="UP000002748"/>
    </source>
</evidence>
<feature type="compositionally biased region" description="Basic and acidic residues" evidence="1">
    <location>
        <begin position="417"/>
        <end position="426"/>
    </location>
</feature>
<sequence length="610" mass="66887">MPKAGKGRAAQKEAAKKHPAPYSRDKPASDDKSNHSIQDDGKPSRKRRKTKGQDLNAEASSSSSSSKKAKGDEILDQEAAVAETAEAESGSVEPGGSFTQPAMPASTSEAAVVGIEQERSKKSKKDSEHSASPEPKKKKTKHELRELQARFQEAQAAADAAQAELQKKIAELEKTVAEQAAQLETKTTTIDNTNKVGFWWVPTLTTASRIHGRAPQRRQGGSYVWNLHGRHRRASRCGHTACRTCLLQWFRSPTAYPAPDIENVEPEDDLTYRTKQCHLCRENVYIRPVRVFAVGYIAESIGLTRTKSSPAANKVAGAPAVAKSETDLWAKTFPPDTTSYVSWDDADGVWRCPKCGCEVASGECQGCHAQFSDADDSSDSDDEDDEDEDDDMSGGESDIEPEVYRPVIRTALPGRRPARDSDDDSVHASHLLNTLDLLADEASEEEGSYDSDSGSDRSRGSSDSSPTPTSTPTLYPRRDLYPDDEDLEAAGDEGYESSFIDDTDGEAGEEIDRGSESEVSVAGIGENSEDEIEERVERKRHRRDRSGGRSARRNDSDEDDVQIVDEPSVDELRARRAARFGGGEERAERADSSQPVHRRSRRVIEVSDDE</sequence>
<feature type="compositionally biased region" description="Basic and acidic residues" evidence="1">
    <location>
        <begin position="23"/>
        <end position="43"/>
    </location>
</feature>
<evidence type="ECO:0000313" key="2">
    <source>
        <dbReference type="EMBL" id="EJT48022.1"/>
    </source>
</evidence>
<feature type="compositionally biased region" description="Basic and acidic residues" evidence="1">
    <location>
        <begin position="116"/>
        <end position="135"/>
    </location>
</feature>
<gene>
    <name evidence="2" type="ORF">A1Q1_02938</name>
</gene>
<dbReference type="RefSeq" id="XP_014179642.1">
    <property type="nucleotide sequence ID" value="XM_014324167.1"/>
</dbReference>
<dbReference type="HOGENOM" id="CLU_451423_0_0_1"/>
<protein>
    <recommendedName>
        <fullName evidence="4">RING-type domain-containing protein</fullName>
    </recommendedName>
</protein>
<feature type="compositionally biased region" description="Low complexity" evidence="1">
    <location>
        <begin position="461"/>
        <end position="475"/>
    </location>
</feature>
<dbReference type="EMBL" id="ALBS01000215">
    <property type="protein sequence ID" value="EJT48022.1"/>
    <property type="molecule type" value="Genomic_DNA"/>
</dbReference>
<dbReference type="KEGG" id="tasa:A1Q1_02938"/>
<feature type="compositionally biased region" description="Acidic residues" evidence="1">
    <location>
        <begin position="482"/>
        <end position="509"/>
    </location>
</feature>
<feature type="compositionally biased region" description="Acidic residues" evidence="1">
    <location>
        <begin position="556"/>
        <end position="569"/>
    </location>
</feature>
<dbReference type="Gene3D" id="3.30.40.10">
    <property type="entry name" value="Zinc/RING finger domain, C3HC4 (zinc finger)"/>
    <property type="match status" value="1"/>
</dbReference>
<dbReference type="AlphaFoldDB" id="J6EYV8"/>
<feature type="region of interest" description="Disordered" evidence="1">
    <location>
        <begin position="1"/>
        <end position="142"/>
    </location>
</feature>
<feature type="compositionally biased region" description="Acidic residues" evidence="1">
    <location>
        <begin position="373"/>
        <end position="401"/>
    </location>
</feature>
<name>J6EYV8_TRIAS</name>